<reference evidence="2 3" key="1">
    <citation type="journal article" date="2019" name="Nat. Microbiol.">
        <title>Mediterranean grassland soil C-N compound turnover is dependent on rainfall and depth, and is mediated by genomically divergent microorganisms.</title>
        <authorList>
            <person name="Diamond S."/>
            <person name="Andeer P.F."/>
            <person name="Li Z."/>
            <person name="Crits-Christoph A."/>
            <person name="Burstein D."/>
            <person name="Anantharaman K."/>
            <person name="Lane K.R."/>
            <person name="Thomas B.C."/>
            <person name="Pan C."/>
            <person name="Northen T.R."/>
            <person name="Banfield J.F."/>
        </authorList>
    </citation>
    <scope>NUCLEOTIDE SEQUENCE [LARGE SCALE GENOMIC DNA]</scope>
    <source>
        <strain evidence="2">WS_9</strain>
    </source>
</reference>
<feature type="transmembrane region" description="Helical" evidence="1">
    <location>
        <begin position="21"/>
        <end position="44"/>
    </location>
</feature>
<feature type="transmembrane region" description="Helical" evidence="1">
    <location>
        <begin position="228"/>
        <end position="250"/>
    </location>
</feature>
<keyword evidence="1" id="KW-1133">Transmembrane helix</keyword>
<organism evidence="2 3">
    <name type="scientific">Eiseniibacteriota bacterium</name>
    <dbReference type="NCBI Taxonomy" id="2212470"/>
    <lineage>
        <taxon>Bacteria</taxon>
        <taxon>Candidatus Eiseniibacteriota</taxon>
    </lineage>
</organism>
<accession>A0A538TT03</accession>
<proteinExistence type="predicted"/>
<dbReference type="PANTHER" id="PTHR43471">
    <property type="entry name" value="ABC TRANSPORTER PERMEASE"/>
    <property type="match status" value="1"/>
</dbReference>
<gene>
    <name evidence="2" type="ORF">E6K79_02170</name>
</gene>
<evidence type="ECO:0000256" key="1">
    <source>
        <dbReference type="SAM" id="Phobius"/>
    </source>
</evidence>
<dbReference type="EMBL" id="VBOZ01000008">
    <property type="protein sequence ID" value="TMQ66734.1"/>
    <property type="molecule type" value="Genomic_DNA"/>
</dbReference>
<feature type="transmembrane region" description="Helical" evidence="1">
    <location>
        <begin position="163"/>
        <end position="184"/>
    </location>
</feature>
<keyword evidence="1" id="KW-0812">Transmembrane</keyword>
<protein>
    <submittedName>
        <fullName evidence="2">ABC transporter permease</fullName>
    </submittedName>
</protein>
<feature type="transmembrane region" description="Helical" evidence="1">
    <location>
        <begin position="133"/>
        <end position="156"/>
    </location>
</feature>
<keyword evidence="1" id="KW-0472">Membrane</keyword>
<dbReference type="Proteomes" id="UP000317691">
    <property type="component" value="Unassembled WGS sequence"/>
</dbReference>
<sequence length="256" mass="27641">MMSRVLAVARNTIREVLRERIVLVLAIFGAALVFASQVLSPLALGEGKKVVTDFGLAGSSLLATLLAVFLGSSLLHKELDRRTIYAVMAKPICRAEFLMGKFLGLWTTTGFLLSGMTLMVLALLTVVHHETPWILLGSLLLTLMELGIVTAFVILFSSFTTPGLTAFFTLGVIVTGSFAEQILYFGGQGESSFVAGLTGAFYWALPHLSTFNVRGMVTHGVAVPPERIAFGVSYALLYMGAVLTIAGAIFERRDFR</sequence>
<dbReference type="PANTHER" id="PTHR43471:SF10">
    <property type="entry name" value="SLL1107 PROTEIN"/>
    <property type="match status" value="1"/>
</dbReference>
<feature type="transmembrane region" description="Helical" evidence="1">
    <location>
        <begin position="103"/>
        <end position="127"/>
    </location>
</feature>
<evidence type="ECO:0000313" key="2">
    <source>
        <dbReference type="EMBL" id="TMQ66734.1"/>
    </source>
</evidence>
<evidence type="ECO:0000313" key="3">
    <source>
        <dbReference type="Proteomes" id="UP000317691"/>
    </source>
</evidence>
<dbReference type="Pfam" id="PF12679">
    <property type="entry name" value="ABC2_membrane_2"/>
    <property type="match status" value="1"/>
</dbReference>
<feature type="transmembrane region" description="Helical" evidence="1">
    <location>
        <begin position="56"/>
        <end position="75"/>
    </location>
</feature>
<dbReference type="AlphaFoldDB" id="A0A538TT03"/>
<comment type="caution">
    <text evidence="2">The sequence shown here is derived from an EMBL/GenBank/DDBJ whole genome shotgun (WGS) entry which is preliminary data.</text>
</comment>
<name>A0A538TT03_UNCEI</name>